<gene>
    <name evidence="2" type="ORF">AB1Y20_017091</name>
</gene>
<dbReference type="Pfam" id="PF13385">
    <property type="entry name" value="Laminin_G_3"/>
    <property type="match status" value="1"/>
</dbReference>
<dbReference type="SUPFAM" id="SSF49899">
    <property type="entry name" value="Concanavalin A-like lectins/glucanases"/>
    <property type="match status" value="1"/>
</dbReference>
<evidence type="ECO:0008006" key="4">
    <source>
        <dbReference type="Google" id="ProtNLM"/>
    </source>
</evidence>
<dbReference type="AlphaFoldDB" id="A0AB34ICV2"/>
<protein>
    <recommendedName>
        <fullName evidence="4">Glucosamine-phosphate N-acetyltransferase</fullName>
    </recommendedName>
</protein>
<evidence type="ECO:0000313" key="3">
    <source>
        <dbReference type="Proteomes" id="UP001515480"/>
    </source>
</evidence>
<feature type="region of interest" description="Disordered" evidence="1">
    <location>
        <begin position="1"/>
        <end position="23"/>
    </location>
</feature>
<keyword evidence="3" id="KW-1185">Reference proteome</keyword>
<dbReference type="InterPro" id="IPR013320">
    <property type="entry name" value="ConA-like_dom_sf"/>
</dbReference>
<sequence>MSFDGVQQSIEAPPPSRPLGGGAGLTVSAWVKRSRTEASGLDRLIDFGNGAQEENIVINFGRHTMNYETHHAPPSQRHILEVAAAHDGSFPEARWTHVAVVHAADGVASIFWDGTLKARGAVLLPSPVARSKYYVGKSHWCDDPYFKGTISEVYVFDYALSAHELQRCAHGRSMARAPVLSLAGAWRAVASPPPPLKEERAAVAMAAVATRRSGLRRGGGEAARGGGGGVQREDLQFLMQLTEEQRRASAEQLEKAHVLSNEHVAALEKERAESLERNAMNDVHVLTNRIDAARDAMRRTQAVVRLIKYGHRIQQGIVCDEVTGQSRQPPRLAACLDASSGLFHAFAIYELRSSPKQPLAAAAAAPAASDGSDSDASTAALDSDDKWHVYIKDVVSMRQLLPMQTVWREGVGSMLIACLQHNSEAEHKVVVLKALCEAPELETYYERIGFTHDEGEFESAGLREYYCDGEMVRR</sequence>
<evidence type="ECO:0000256" key="1">
    <source>
        <dbReference type="SAM" id="MobiDB-lite"/>
    </source>
</evidence>
<dbReference type="Gene3D" id="2.60.120.200">
    <property type="match status" value="1"/>
</dbReference>
<name>A0AB34ICV2_PRYPA</name>
<comment type="caution">
    <text evidence="2">The sequence shown here is derived from an EMBL/GenBank/DDBJ whole genome shotgun (WGS) entry which is preliminary data.</text>
</comment>
<accession>A0AB34ICV2</accession>
<dbReference type="Proteomes" id="UP001515480">
    <property type="component" value="Unassembled WGS sequence"/>
</dbReference>
<proteinExistence type="predicted"/>
<organism evidence="2 3">
    <name type="scientific">Prymnesium parvum</name>
    <name type="common">Toxic golden alga</name>
    <dbReference type="NCBI Taxonomy" id="97485"/>
    <lineage>
        <taxon>Eukaryota</taxon>
        <taxon>Haptista</taxon>
        <taxon>Haptophyta</taxon>
        <taxon>Prymnesiophyceae</taxon>
        <taxon>Prymnesiales</taxon>
        <taxon>Prymnesiaceae</taxon>
        <taxon>Prymnesium</taxon>
    </lineage>
</organism>
<dbReference type="EMBL" id="JBGBPQ010000033">
    <property type="protein sequence ID" value="KAL1495228.1"/>
    <property type="molecule type" value="Genomic_DNA"/>
</dbReference>
<evidence type="ECO:0000313" key="2">
    <source>
        <dbReference type="EMBL" id="KAL1495228.1"/>
    </source>
</evidence>
<reference evidence="2 3" key="1">
    <citation type="journal article" date="2024" name="Science">
        <title>Giant polyketide synthase enzymes in the biosynthesis of giant marine polyether toxins.</title>
        <authorList>
            <person name="Fallon T.R."/>
            <person name="Shende V.V."/>
            <person name="Wierzbicki I.H."/>
            <person name="Pendleton A.L."/>
            <person name="Watervoot N.F."/>
            <person name="Auber R.P."/>
            <person name="Gonzalez D.J."/>
            <person name="Wisecaver J.H."/>
            <person name="Moore B.S."/>
        </authorList>
    </citation>
    <scope>NUCLEOTIDE SEQUENCE [LARGE SCALE GENOMIC DNA]</scope>
    <source>
        <strain evidence="2 3">12B1</strain>
    </source>
</reference>
<feature type="compositionally biased region" description="Polar residues" evidence="1">
    <location>
        <begin position="1"/>
        <end position="10"/>
    </location>
</feature>